<protein>
    <submittedName>
        <fullName evidence="1">TIGR02646 family protein</fullName>
    </submittedName>
</protein>
<dbReference type="InterPro" id="IPR013467">
    <property type="entry name" value="HNH78-like"/>
</dbReference>
<dbReference type="EMBL" id="QJPH01000527">
    <property type="protein sequence ID" value="PZN71301.1"/>
    <property type="molecule type" value="Genomic_DNA"/>
</dbReference>
<accession>A0A2W4QGE8</accession>
<dbReference type="AlphaFoldDB" id="A0A2W4QGE8"/>
<dbReference type="NCBIfam" id="TIGR02646">
    <property type="entry name" value="retron system putative HNH endonuclease"/>
    <property type="match status" value="1"/>
</dbReference>
<evidence type="ECO:0000313" key="1">
    <source>
        <dbReference type="EMBL" id="PZN71301.1"/>
    </source>
</evidence>
<dbReference type="InterPro" id="IPR053575">
    <property type="entry name" value="Retron_Ec78_HNH_endo"/>
</dbReference>
<dbReference type="Proteomes" id="UP000249396">
    <property type="component" value="Unassembled WGS sequence"/>
</dbReference>
<evidence type="ECO:0000313" key="2">
    <source>
        <dbReference type="Proteomes" id="UP000249396"/>
    </source>
</evidence>
<reference evidence="1 2" key="1">
    <citation type="journal article" date="2018" name="Aquat. Microb. Ecol.">
        <title>Gammaproteobacterial methanotrophs dominate.</title>
        <authorList>
            <person name="Rissanen A.J."/>
            <person name="Saarenheimo J."/>
            <person name="Tiirola M."/>
            <person name="Peura S."/>
            <person name="Aalto S.L."/>
            <person name="Karvinen A."/>
            <person name="Nykanen H."/>
        </authorList>
    </citation>
    <scope>NUCLEOTIDE SEQUENCE [LARGE SCALE GENOMIC DNA]</scope>
    <source>
        <strain evidence="1">AMbin10</strain>
    </source>
</reference>
<organism evidence="1 2">
    <name type="scientific">Candidatus Methylumidiphilus alinenensis</name>
    <dbReference type="NCBI Taxonomy" id="2202197"/>
    <lineage>
        <taxon>Bacteria</taxon>
        <taxon>Pseudomonadati</taxon>
        <taxon>Pseudomonadota</taxon>
        <taxon>Gammaproteobacteria</taxon>
        <taxon>Methylococcales</taxon>
        <taxon>Candidatus Methylumidiphilus</taxon>
    </lineage>
</organism>
<proteinExistence type="predicted"/>
<name>A0A2W4QGE8_9GAMM</name>
<sequence>MHRLLRGDAPDCLGQYHHGLQNWSHVTPNDKAEIWRELDAMQGQRCAYCEADSSNGKKHIEHFRQKDCDPSKTFDWRNLFGSCDRETSCGKHKDRYPRYNPDDLIKPDEEDPEYFFLFVSDGTIAIRERLNADDKRRAEVTLLAFNLGVLRQTRFAIVRGYIQQAEEFQKMAAEFPEEDWQPLLQQELKAIAHLPFATAIKHTLSSFLE</sequence>
<dbReference type="NCBIfam" id="NF041761">
    <property type="entry name" value="PtuB"/>
    <property type="match status" value="1"/>
</dbReference>
<gene>
    <name evidence="1" type="ORF">DM484_26745</name>
</gene>
<dbReference type="Gene3D" id="1.10.30.50">
    <property type="match status" value="1"/>
</dbReference>
<comment type="caution">
    <text evidence="1">The sequence shown here is derived from an EMBL/GenBank/DDBJ whole genome shotgun (WGS) entry which is preliminary data.</text>
</comment>